<proteinExistence type="inferred from homology"/>
<dbReference type="AlphaFoldDB" id="A0A8J4DQJ8"/>
<evidence type="ECO:0000259" key="2">
    <source>
        <dbReference type="Pfam" id="PF00535"/>
    </source>
</evidence>
<dbReference type="Proteomes" id="UP000619260">
    <property type="component" value="Unassembled WGS sequence"/>
</dbReference>
<name>A0A8J4DQJ8_9ACTN</name>
<keyword evidence="4" id="KW-1185">Reference proteome</keyword>
<keyword evidence="3" id="KW-0808">Transferase</keyword>
<dbReference type="RefSeq" id="WP_239153115.1">
    <property type="nucleotide sequence ID" value="NZ_BOPF01000012.1"/>
</dbReference>
<accession>A0A8J4DQJ8</accession>
<comment type="similarity">
    <text evidence="1">Belongs to the glycosyltransferase 2 family.</text>
</comment>
<dbReference type="PANTHER" id="PTHR48090:SF7">
    <property type="entry name" value="RFBJ PROTEIN"/>
    <property type="match status" value="1"/>
</dbReference>
<dbReference type="SUPFAM" id="SSF53448">
    <property type="entry name" value="Nucleotide-diphospho-sugar transferases"/>
    <property type="match status" value="1"/>
</dbReference>
<dbReference type="InterPro" id="IPR050256">
    <property type="entry name" value="Glycosyltransferase_2"/>
</dbReference>
<gene>
    <name evidence="3" type="ORF">Val02_35750</name>
</gene>
<dbReference type="InterPro" id="IPR001173">
    <property type="entry name" value="Glyco_trans_2-like"/>
</dbReference>
<dbReference type="InterPro" id="IPR029044">
    <property type="entry name" value="Nucleotide-diphossugar_trans"/>
</dbReference>
<organism evidence="3 4">
    <name type="scientific">Virgisporangium aliadipatigenens</name>
    <dbReference type="NCBI Taxonomy" id="741659"/>
    <lineage>
        <taxon>Bacteria</taxon>
        <taxon>Bacillati</taxon>
        <taxon>Actinomycetota</taxon>
        <taxon>Actinomycetes</taxon>
        <taxon>Micromonosporales</taxon>
        <taxon>Micromonosporaceae</taxon>
        <taxon>Virgisporangium</taxon>
    </lineage>
</organism>
<protein>
    <submittedName>
        <fullName evidence="3">Glycosyl transferase family 2</fullName>
    </submittedName>
</protein>
<evidence type="ECO:0000313" key="3">
    <source>
        <dbReference type="EMBL" id="GIJ46689.1"/>
    </source>
</evidence>
<dbReference type="GO" id="GO:0016740">
    <property type="term" value="F:transferase activity"/>
    <property type="evidence" value="ECO:0007669"/>
    <property type="project" value="UniProtKB-KW"/>
</dbReference>
<evidence type="ECO:0000256" key="1">
    <source>
        <dbReference type="ARBA" id="ARBA00006739"/>
    </source>
</evidence>
<feature type="domain" description="Glycosyltransferase 2-like" evidence="2">
    <location>
        <begin position="9"/>
        <end position="160"/>
    </location>
</feature>
<evidence type="ECO:0000313" key="4">
    <source>
        <dbReference type="Proteomes" id="UP000619260"/>
    </source>
</evidence>
<dbReference type="CDD" id="cd04179">
    <property type="entry name" value="DPM_DPG-synthase_like"/>
    <property type="match status" value="1"/>
</dbReference>
<sequence length="235" mass="25431">MTTQRILMILPAWNEADSIGNVIGEIREVLPTVDILVVDDGSTDKTAQLAAEAGAKVAKLPYNLGVGGARRLGYKYAREHGYDVAVQFDSDGQHDPRYVPALVAALDSADLVIGARFAGEGDYQARGPRRWAMSLLSGVLSRVAKHKLTDTTSGLRVVARPLIDVYATWYPVEYLGDTIDTLAHVARGGYRVVQVPVTMRPRAGGVASANPFKSTVYLGRAVLVIVMALLRKRDV</sequence>
<dbReference type="Pfam" id="PF00535">
    <property type="entry name" value="Glycos_transf_2"/>
    <property type="match status" value="1"/>
</dbReference>
<dbReference type="PANTHER" id="PTHR48090">
    <property type="entry name" value="UNDECAPRENYL-PHOSPHATE 4-DEOXY-4-FORMAMIDO-L-ARABINOSE TRANSFERASE-RELATED"/>
    <property type="match status" value="1"/>
</dbReference>
<dbReference type="Gene3D" id="3.90.550.10">
    <property type="entry name" value="Spore Coat Polysaccharide Biosynthesis Protein SpsA, Chain A"/>
    <property type="match status" value="1"/>
</dbReference>
<comment type="caution">
    <text evidence="3">The sequence shown here is derived from an EMBL/GenBank/DDBJ whole genome shotgun (WGS) entry which is preliminary data.</text>
</comment>
<reference evidence="3" key="1">
    <citation type="submission" date="2021-01" db="EMBL/GenBank/DDBJ databases">
        <title>Whole genome shotgun sequence of Virgisporangium aliadipatigenens NBRC 105644.</title>
        <authorList>
            <person name="Komaki H."/>
            <person name="Tamura T."/>
        </authorList>
    </citation>
    <scope>NUCLEOTIDE SEQUENCE</scope>
    <source>
        <strain evidence="3">NBRC 105644</strain>
    </source>
</reference>
<dbReference type="EMBL" id="BOPF01000012">
    <property type="protein sequence ID" value="GIJ46689.1"/>
    <property type="molecule type" value="Genomic_DNA"/>
</dbReference>